<dbReference type="InterPro" id="IPR012938">
    <property type="entry name" value="Glc/Sorbosone_DH"/>
</dbReference>
<dbReference type="PROSITE" id="PS50093">
    <property type="entry name" value="PKD"/>
    <property type="match status" value="2"/>
</dbReference>
<feature type="domain" description="PKD" evidence="3">
    <location>
        <begin position="745"/>
        <end position="829"/>
    </location>
</feature>
<dbReference type="InterPro" id="IPR013783">
    <property type="entry name" value="Ig-like_fold"/>
</dbReference>
<feature type="domain" description="PKD" evidence="3">
    <location>
        <begin position="1084"/>
        <end position="1167"/>
    </location>
</feature>
<feature type="compositionally biased region" description="Basic and acidic residues" evidence="2">
    <location>
        <begin position="22"/>
        <end position="34"/>
    </location>
</feature>
<feature type="region of interest" description="Disordered" evidence="2">
    <location>
        <begin position="458"/>
        <end position="480"/>
    </location>
</feature>
<proteinExistence type="predicted"/>
<evidence type="ECO:0000313" key="6">
    <source>
        <dbReference type="Proteomes" id="UP000549911"/>
    </source>
</evidence>
<dbReference type="EMBL" id="JACCBW010000001">
    <property type="protein sequence ID" value="NYE34986.1"/>
    <property type="molecule type" value="Genomic_DNA"/>
</dbReference>
<dbReference type="InterPro" id="IPR029062">
    <property type="entry name" value="Class_I_gatase-like"/>
</dbReference>
<dbReference type="RefSeq" id="WP_179617699.1">
    <property type="nucleotide sequence ID" value="NZ_JACCBW010000001.1"/>
</dbReference>
<dbReference type="Pfam" id="PF17851">
    <property type="entry name" value="GH43_C2"/>
    <property type="match status" value="2"/>
</dbReference>
<dbReference type="InterPro" id="IPR011042">
    <property type="entry name" value="6-blade_b-propeller_TolB-like"/>
</dbReference>
<name>A0A7Y9GZ29_9ACTN</name>
<dbReference type="Pfam" id="PF06283">
    <property type="entry name" value="ThuA"/>
    <property type="match status" value="1"/>
</dbReference>
<dbReference type="Gene3D" id="2.60.40.10">
    <property type="entry name" value="Immunoglobulins"/>
    <property type="match status" value="4"/>
</dbReference>
<dbReference type="Pfam" id="PF18911">
    <property type="entry name" value="PKD_4"/>
    <property type="match status" value="2"/>
</dbReference>
<dbReference type="InterPro" id="IPR011041">
    <property type="entry name" value="Quinoprot_gluc/sorb_DH_b-prop"/>
</dbReference>
<evidence type="ECO:0000259" key="3">
    <source>
        <dbReference type="PROSITE" id="PS50093"/>
    </source>
</evidence>
<dbReference type="Gene3D" id="2.60.120.200">
    <property type="match status" value="2"/>
</dbReference>
<dbReference type="InterPro" id="IPR035986">
    <property type="entry name" value="PKD_dom_sf"/>
</dbReference>
<dbReference type="InterPro" id="IPR013320">
    <property type="entry name" value="ConA-like_dom_sf"/>
</dbReference>
<feature type="domain" description="CBM6" evidence="4">
    <location>
        <begin position="942"/>
        <end position="1074"/>
    </location>
</feature>
<dbReference type="InterPro" id="IPR058094">
    <property type="entry name" value="Ig-like_OmpL47-like"/>
</dbReference>
<feature type="region of interest" description="Disordered" evidence="2">
    <location>
        <begin position="953"/>
        <end position="978"/>
    </location>
</feature>
<dbReference type="InterPro" id="IPR006584">
    <property type="entry name" value="Cellulose-bd_IV"/>
</dbReference>
<dbReference type="GO" id="GO:0030246">
    <property type="term" value="F:carbohydrate binding"/>
    <property type="evidence" value="ECO:0007669"/>
    <property type="project" value="InterPro"/>
</dbReference>
<dbReference type="InterPro" id="IPR041542">
    <property type="entry name" value="GH43_C2"/>
</dbReference>
<dbReference type="GO" id="GO:0005975">
    <property type="term" value="P:carbohydrate metabolic process"/>
    <property type="evidence" value="ECO:0007669"/>
    <property type="project" value="UniProtKB-ARBA"/>
</dbReference>
<dbReference type="PANTHER" id="PTHR40469:SF2">
    <property type="entry name" value="GALACTOSE-BINDING DOMAIN-LIKE SUPERFAMILY PROTEIN"/>
    <property type="match status" value="1"/>
</dbReference>
<dbReference type="InterPro" id="IPR022409">
    <property type="entry name" value="PKD/Chitinase_dom"/>
</dbReference>
<dbReference type="PANTHER" id="PTHR40469">
    <property type="entry name" value="SECRETED GLYCOSYL HYDROLASE"/>
    <property type="match status" value="1"/>
</dbReference>
<dbReference type="CDD" id="cd00146">
    <property type="entry name" value="PKD"/>
    <property type="match status" value="2"/>
</dbReference>
<reference evidence="5 6" key="2">
    <citation type="submission" date="2020-08" db="EMBL/GenBank/DDBJ databases">
        <title>The Agave Microbiome: Exploring the role of microbial communities in plant adaptations to desert environments.</title>
        <authorList>
            <person name="Partida-Martinez L.P."/>
        </authorList>
    </citation>
    <scope>NUCLEOTIDE SEQUENCE [LARGE SCALE GENOMIC DNA]</scope>
    <source>
        <strain evidence="5 6">AT2.17</strain>
    </source>
</reference>
<protein>
    <submittedName>
        <fullName evidence="5">PKD repeat protein/glucose/arabinose dehydrogenase</fullName>
    </submittedName>
</protein>
<dbReference type="Gene3D" id="2.60.120.260">
    <property type="entry name" value="Galactose-binding domain-like"/>
    <property type="match status" value="1"/>
</dbReference>
<dbReference type="SUPFAM" id="SSF52317">
    <property type="entry name" value="Class I glutamine amidotransferase-like"/>
    <property type="match status" value="1"/>
</dbReference>
<evidence type="ECO:0000259" key="4">
    <source>
        <dbReference type="PROSITE" id="PS51175"/>
    </source>
</evidence>
<dbReference type="Gene3D" id="3.40.50.880">
    <property type="match status" value="1"/>
</dbReference>
<feature type="compositionally biased region" description="Polar residues" evidence="2">
    <location>
        <begin position="470"/>
        <end position="479"/>
    </location>
</feature>
<dbReference type="SMART" id="SM00089">
    <property type="entry name" value="PKD"/>
    <property type="match status" value="2"/>
</dbReference>
<gene>
    <name evidence="5" type="ORF">F4692_000090</name>
</gene>
<feature type="compositionally biased region" description="Polar residues" evidence="2">
    <location>
        <begin position="953"/>
        <end position="977"/>
    </location>
</feature>
<dbReference type="SUPFAM" id="SSF50952">
    <property type="entry name" value="Soluble quinoprotein glucose dehydrogenase"/>
    <property type="match status" value="1"/>
</dbReference>
<evidence type="ECO:0000313" key="5">
    <source>
        <dbReference type="EMBL" id="NYE34986.1"/>
    </source>
</evidence>
<dbReference type="InterPro" id="IPR000601">
    <property type="entry name" value="PKD_dom"/>
</dbReference>
<accession>A0A7Y9GZ29</accession>
<evidence type="ECO:0000256" key="1">
    <source>
        <dbReference type="ARBA" id="ARBA00022729"/>
    </source>
</evidence>
<keyword evidence="6" id="KW-1185">Reference proteome</keyword>
<sequence>MPLGATLALSATPAGAVAPDLTPEKAASKADTKKAGTTKADSTKDLPSTPLADAVPWTAAKEKSAASAAAAADEFDALLFSKTAAFRHDNIGAATTAIQQLATQNNFNVTVTEDANAFTDANLEQYEVVIFLSTTGDVLNATQQAAFERYIQGGGGYAGIHAASDTEYDWPWYGQLVGAYFNNHPNGTPTATVKVEDPAHPSTAGIAKRWERTDEWYNFRTNPATARNKIHVLASMDETTYAPGGGAMGAEHPIAWCQDYDGGRSWYTGMGHTVASFSDAKFLGHILGGIQTAAGVVPSDCKATLQPSFAKVALDENTTNPMELAIAEDGRVFYIDRAGAVKIILPNGSVVTAGTIPVYTGQEFGLLGIALDPDFATNNHVFLYYAPSGTAAIDRISRFTMNGNTLDLSSAVTILDVPVQRNECCHAGGSMEFDNDGNLYLATGDNTNPFDSGGYTPIDERSGRSAWDAQRTSGNTNDLNGKVLRIRPKADGGYTIPAGNLFDEAADTQQKTRPEIYAMGFRNPFRIGLDVQNNNILVADYGPDAGSTSATRGPNGRVEWNILDEPGNYGWPYCVGANTPYNDYNFASSTAGATFNCAAPVNDSPNNTGLTQLPPAKAAVIWQSNNANTTGTPEIGASGAPMTSGTYDYDPELVSDRKWPAYFDEKAIWADWNNSRLFTVQMNDGGTGYTDINRFLPNLQMRRPHALQFGPDGALYMIEWGSGFDGNNADSGVYRIDYVEGERAPTARATTNKTSGPAPLTVSFDGSTSFDGDTGTNAGLTYAWDFTSDGTVDATTPTASFTYQAAGNYTARLTVTAANGKTGSTNIDIVAGNTAPTVDLTLPLNGGFFEFGDTIKYSVTVTDPEDGTIDCSKVVVQPGLGHDQHSHGYEQYTGCSGSFVLPGDTGHSGANIFGTVTATYRDSGNGAAGPLTGIDGAVLHTKKKEAEFYDQTGRTGSETAGSPGVITQTTTDTNGGLNVTGVETGDWFRWDVMNLTNITGVTMRASSTTTGAAFAVRQGSPTGTTIGTLTVPNTGGAQTWQNVQTDFTGASSASEPLYVVATTGGANVNWLEFAGKGVTENTPPAVTINASKLSGSAPLPVDFTSTVSDPDGDAPFTYAWSFGDTTTSTAANPSKTFTTPGRYTVSLTVTDARGAKTTKTLEVNVTAAQNICFSGRSDDFVGNELDTTRWNRSVRVNQSLTVADGTLNIPLTNSDLYQTTNNTPNIVLQDLPGGAFEVTTKVTLNATKGYQQGGLIIYGDDNNYLKLVYSGRSTAAAGSKAANVIQFAKEVNATASETNSANLGASFPDTVWLRLTSTDGNAVTASYSSDGATFSPVTAANAARDLTGITAPKVGLLALGATAAGAADNLTAKFDYFTITPDSTATPCQPPCVVEDFNGTALNSDWSVVRPSGNLVVSNGSVKIPMEATDLYQTTNTARDLVLRTLPDGPFVATTKVSAPINRQYQSAGLLIYGDDDNYLKHVFQGRSSDPNAASNIIQTARETTGSAVETNTSGLGASFPSTVWLRLTSEDGEQVLGSYSTDGENWTNMSGGYSIADLTNPRIGLLSAANQAGGAGITSTFSWFTMGADDGCEPGSEPAVDTTAPTTTITVPAATGNAGWYTTRPSFTLAATDETGGSGVASTEYRIDGGTWTPYTAAVSVPGEGTTLVEFRSKDTAGNVESTKSQSVKIDTVNPAVTHATTGDGTKTVTLTATDAASGVASIEYQVDGDTTWKTYSTPLEISEPGTHDVRYRATDVAGNRSTGQTEVVVGQPADTTDPKVGATVLGSYAGDLVDQASTGVTGEATMVSKAAGDGYTTTVELSLEGLDPEEDYESHLHVGTTCGGFAGHYRDDPSGDGVPPNELWPTNPGWSAGSGDPRIKAEADGTSFATATVPWAPRIDGGILALHRGGAIIGCVDLDLTGPGTVVLDATDDVEVTSLTYTVDGGAETEYDGPFEITAPGTHVVAYTAADAAGNESTGEFEVVVPKKDDPTPTVKPTVAITTAPGAANGRSNWFTAPVTVTLAGAGGSGGLTVEYRVGNGAWTAYTAPFKVATDGVTLVQARATDSKGTTSAVATTTIKMDATAPVATISGIADKARLDPAAVRTATVTATDATSGVGERTMRLDGTVVTSPATIDALSLKSGKHTIDVVVTDEAGNQASQSITFTVVASYGGAKKLVKRLDDDDTIGKKLGAKLLKELKAVKKADKLGDEREARKALKRFTKLASKVDDKEAKRALKRLARSLKKQL</sequence>
<dbReference type="InterPro" id="IPR054470">
    <property type="entry name" value="FIMAH_dom"/>
</dbReference>
<dbReference type="Pfam" id="PF03422">
    <property type="entry name" value="CBM_6"/>
    <property type="match status" value="1"/>
</dbReference>
<dbReference type="InterPro" id="IPR005084">
    <property type="entry name" value="CBM6"/>
</dbReference>
<dbReference type="SUPFAM" id="SSF49785">
    <property type="entry name" value="Galactose-binding domain-like"/>
    <property type="match status" value="1"/>
</dbReference>
<dbReference type="SMART" id="SM00606">
    <property type="entry name" value="CBD_IV"/>
    <property type="match status" value="1"/>
</dbReference>
<dbReference type="Pfam" id="PF07995">
    <property type="entry name" value="GSDH"/>
    <property type="match status" value="1"/>
</dbReference>
<keyword evidence="1" id="KW-0732">Signal</keyword>
<dbReference type="NCBIfam" id="NF047446">
    <property type="entry name" value="barrel_OmpL47"/>
    <property type="match status" value="4"/>
</dbReference>
<feature type="region of interest" description="Disordered" evidence="2">
    <location>
        <begin position="1"/>
        <end position="50"/>
    </location>
</feature>
<dbReference type="InterPro" id="IPR008979">
    <property type="entry name" value="Galactose-bd-like_sf"/>
</dbReference>
<dbReference type="SUPFAM" id="SSF49899">
    <property type="entry name" value="Concanavalin A-like lectins/glucanases"/>
    <property type="match status" value="2"/>
</dbReference>
<dbReference type="SUPFAM" id="SSF49299">
    <property type="entry name" value="PKD domain"/>
    <property type="match status" value="2"/>
</dbReference>
<reference evidence="5 6" key="1">
    <citation type="submission" date="2020-07" db="EMBL/GenBank/DDBJ databases">
        <authorList>
            <person name="Partida-Martinez L."/>
            <person name="Huntemann M."/>
            <person name="Clum A."/>
            <person name="Wang J."/>
            <person name="Palaniappan K."/>
            <person name="Ritter S."/>
            <person name="Chen I.-M."/>
            <person name="Stamatis D."/>
            <person name="Reddy T."/>
            <person name="O'Malley R."/>
            <person name="Daum C."/>
            <person name="Shapiro N."/>
            <person name="Ivanova N."/>
            <person name="Kyrpides N."/>
            <person name="Woyke T."/>
        </authorList>
    </citation>
    <scope>NUCLEOTIDE SEQUENCE [LARGE SCALE GENOMIC DNA]</scope>
    <source>
        <strain evidence="5 6">AT2.17</strain>
    </source>
</reference>
<dbReference type="Gene3D" id="3.30.1920.20">
    <property type="match status" value="1"/>
</dbReference>
<dbReference type="Pfam" id="PF22888">
    <property type="entry name" value="FIMAH"/>
    <property type="match status" value="1"/>
</dbReference>
<comment type="caution">
    <text evidence="5">The sequence shown here is derived from an EMBL/GenBank/DDBJ whole genome shotgun (WGS) entry which is preliminary data.</text>
</comment>
<dbReference type="CDD" id="cd04084">
    <property type="entry name" value="CBM6_xylanase-like"/>
    <property type="match status" value="1"/>
</dbReference>
<dbReference type="InterPro" id="IPR029010">
    <property type="entry name" value="ThuA-like"/>
</dbReference>
<dbReference type="Gene3D" id="2.120.10.30">
    <property type="entry name" value="TolB, C-terminal domain"/>
    <property type="match status" value="1"/>
</dbReference>
<dbReference type="PROSITE" id="PS51175">
    <property type="entry name" value="CBM6"/>
    <property type="match status" value="1"/>
</dbReference>
<evidence type="ECO:0000256" key="2">
    <source>
        <dbReference type="SAM" id="MobiDB-lite"/>
    </source>
</evidence>
<organism evidence="5 6">
    <name type="scientific">Nocardioides cavernae</name>
    <dbReference type="NCBI Taxonomy" id="1921566"/>
    <lineage>
        <taxon>Bacteria</taxon>
        <taxon>Bacillati</taxon>
        <taxon>Actinomycetota</taxon>
        <taxon>Actinomycetes</taxon>
        <taxon>Propionibacteriales</taxon>
        <taxon>Nocardioidaceae</taxon>
        <taxon>Nocardioides</taxon>
    </lineage>
</organism>
<dbReference type="Proteomes" id="UP000549911">
    <property type="component" value="Unassembled WGS sequence"/>
</dbReference>